<reference evidence="2" key="1">
    <citation type="submission" date="2015-04" db="UniProtKB">
        <authorList>
            <consortium name="EnsemblPlants"/>
        </authorList>
    </citation>
    <scope>IDENTIFICATION</scope>
</reference>
<accession>A0A0E0CCB5</accession>
<dbReference type="HOGENOM" id="CLU_1663514_0_0_1"/>
<dbReference type="Gramene" id="OMERI01G39180.1">
    <property type="protein sequence ID" value="OMERI01G39180.1"/>
    <property type="gene ID" value="OMERI01G39180"/>
</dbReference>
<evidence type="ECO:0000313" key="2">
    <source>
        <dbReference type="EnsemblPlants" id="OMERI01G39180.1"/>
    </source>
</evidence>
<feature type="region of interest" description="Disordered" evidence="1">
    <location>
        <begin position="112"/>
        <end position="159"/>
    </location>
</feature>
<dbReference type="AlphaFoldDB" id="A0A0E0CCB5"/>
<protein>
    <submittedName>
        <fullName evidence="2">Uncharacterized protein</fullName>
    </submittedName>
</protein>
<feature type="compositionally biased region" description="Basic and acidic residues" evidence="1">
    <location>
        <begin position="145"/>
        <end position="159"/>
    </location>
</feature>
<dbReference type="EnsemblPlants" id="OMERI01G39180.1">
    <property type="protein sequence ID" value="OMERI01G39180.1"/>
    <property type="gene ID" value="OMERI01G39180"/>
</dbReference>
<keyword evidence="3" id="KW-1185">Reference proteome</keyword>
<organism evidence="2">
    <name type="scientific">Oryza meridionalis</name>
    <dbReference type="NCBI Taxonomy" id="40149"/>
    <lineage>
        <taxon>Eukaryota</taxon>
        <taxon>Viridiplantae</taxon>
        <taxon>Streptophyta</taxon>
        <taxon>Embryophyta</taxon>
        <taxon>Tracheophyta</taxon>
        <taxon>Spermatophyta</taxon>
        <taxon>Magnoliopsida</taxon>
        <taxon>Liliopsida</taxon>
        <taxon>Poales</taxon>
        <taxon>Poaceae</taxon>
        <taxon>BOP clade</taxon>
        <taxon>Oryzoideae</taxon>
        <taxon>Oryzeae</taxon>
        <taxon>Oryzinae</taxon>
        <taxon>Oryza</taxon>
    </lineage>
</organism>
<evidence type="ECO:0000313" key="3">
    <source>
        <dbReference type="Proteomes" id="UP000008021"/>
    </source>
</evidence>
<sequence>MQPLSSSAFTRVIKTVFLNSVTSIHAPMEIETVLNSAQLRAVAHWHAFDLVNVPLITSEYNTTCVSERFIEEWSCHSHRKDNDAAVSVGRTMFQKFFQLSVHARWCHSTGEIDHRHRTGGGSSSMSDATAVEDTKDYSATSLMPESKKEEGKGEMDEAV</sequence>
<reference evidence="2" key="2">
    <citation type="submission" date="2018-05" db="EMBL/GenBank/DDBJ databases">
        <title>OmerRS3 (Oryza meridionalis Reference Sequence Version 3).</title>
        <authorList>
            <person name="Zhang J."/>
            <person name="Kudrna D."/>
            <person name="Lee S."/>
            <person name="Talag J."/>
            <person name="Welchert J."/>
            <person name="Wing R.A."/>
        </authorList>
    </citation>
    <scope>NUCLEOTIDE SEQUENCE [LARGE SCALE GENOMIC DNA]</scope>
    <source>
        <strain evidence="2">cv. OR44</strain>
    </source>
</reference>
<proteinExistence type="predicted"/>
<dbReference type="Proteomes" id="UP000008021">
    <property type="component" value="Chromosome 1"/>
</dbReference>
<name>A0A0E0CCB5_9ORYZ</name>
<evidence type="ECO:0000256" key="1">
    <source>
        <dbReference type="SAM" id="MobiDB-lite"/>
    </source>
</evidence>